<accession>A0A8T1Y8N2</accession>
<comment type="caution">
    <text evidence="2">The sequence shown here is derived from an EMBL/GenBank/DDBJ whole genome shotgun (WGS) entry which is preliminary data.</text>
</comment>
<organism evidence="2 3">
    <name type="scientific">Arabidopsis thaliana x Arabidopsis arenosa</name>
    <dbReference type="NCBI Taxonomy" id="1240361"/>
    <lineage>
        <taxon>Eukaryota</taxon>
        <taxon>Viridiplantae</taxon>
        <taxon>Streptophyta</taxon>
        <taxon>Embryophyta</taxon>
        <taxon>Tracheophyta</taxon>
        <taxon>Spermatophyta</taxon>
        <taxon>Magnoliopsida</taxon>
        <taxon>eudicotyledons</taxon>
        <taxon>Gunneridae</taxon>
        <taxon>Pentapetalae</taxon>
        <taxon>rosids</taxon>
        <taxon>malvids</taxon>
        <taxon>Brassicales</taxon>
        <taxon>Brassicaceae</taxon>
        <taxon>Camelineae</taxon>
        <taxon>Arabidopsis</taxon>
    </lineage>
</organism>
<gene>
    <name evidence="2" type="ORF">ISN45_Aa07g032750</name>
</gene>
<dbReference type="EMBL" id="JAEFBK010000012">
    <property type="protein sequence ID" value="KAG7543357.1"/>
    <property type="molecule type" value="Genomic_DNA"/>
</dbReference>
<keyword evidence="3" id="KW-1185">Reference proteome</keyword>
<proteinExistence type="predicted"/>
<reference evidence="2 3" key="1">
    <citation type="submission" date="2020-12" db="EMBL/GenBank/DDBJ databases">
        <title>Concerted genomic and epigenomic changes stabilize Arabidopsis allopolyploids.</title>
        <authorList>
            <person name="Chen Z."/>
        </authorList>
    </citation>
    <scope>NUCLEOTIDE SEQUENCE [LARGE SCALE GENOMIC DNA]</scope>
    <source>
        <strain evidence="2">Allo738</strain>
        <tissue evidence="2">Leaf</tissue>
    </source>
</reference>
<evidence type="ECO:0000256" key="1">
    <source>
        <dbReference type="SAM" id="MobiDB-lite"/>
    </source>
</evidence>
<dbReference type="PANTHER" id="PTHR37610">
    <property type="entry name" value="CCHC-TYPE DOMAIN-CONTAINING PROTEIN"/>
    <property type="match status" value="1"/>
</dbReference>
<protein>
    <submittedName>
        <fullName evidence="2">Uncharacterized protein</fullName>
    </submittedName>
</protein>
<feature type="region of interest" description="Disordered" evidence="1">
    <location>
        <begin position="1"/>
        <end position="25"/>
    </location>
</feature>
<dbReference type="AlphaFoldDB" id="A0A8T1Y8N2"/>
<dbReference type="Proteomes" id="UP000694240">
    <property type="component" value="Chromosome 12"/>
</dbReference>
<dbReference type="PANTHER" id="PTHR37610:SF40">
    <property type="entry name" value="OS01G0909600 PROTEIN"/>
    <property type="match status" value="1"/>
</dbReference>
<name>A0A8T1Y8N2_9BRAS</name>
<sequence>MADGENSDGKELGPAKTAEGGGGSGLTMAEKAMARRCISILRMDRWEVVNSMLIAWIMNTIEPTLRTSISMVDEAQALWEDLKLQFSAGNGPRISELRADIANCRQNGDTSYDFSVLELLNRKHNFSFWDPVADVTMESTKDLELDKELVAEEQLEAEKQLEPEERFELRNELIAEKEYGKDVILTSLVLIYDHQMGMCLICTLFPLSSFVPMGFLDKVFNEANDSHSNHPFGDPNHGITFRILPHGIYMESSLFYAHYKPKKSPNQVVNLLVKKDDENRRSRVIFEAKGSEESFLFKFYL</sequence>
<evidence type="ECO:0000313" key="2">
    <source>
        <dbReference type="EMBL" id="KAG7543357.1"/>
    </source>
</evidence>
<evidence type="ECO:0000313" key="3">
    <source>
        <dbReference type="Proteomes" id="UP000694240"/>
    </source>
</evidence>